<accession>A0ABU8CUN6</accession>
<organism evidence="1 2">
    <name type="scientific">Rhizobium aouanii</name>
    <dbReference type="NCBI Taxonomy" id="3118145"/>
    <lineage>
        <taxon>Bacteria</taxon>
        <taxon>Pseudomonadati</taxon>
        <taxon>Pseudomonadota</taxon>
        <taxon>Alphaproteobacteria</taxon>
        <taxon>Hyphomicrobiales</taxon>
        <taxon>Rhizobiaceae</taxon>
        <taxon>Rhizobium/Agrobacterium group</taxon>
        <taxon>Rhizobium</taxon>
    </lineage>
</organism>
<proteinExistence type="predicted"/>
<name>A0ABU8CUN6_9HYPH</name>
<evidence type="ECO:0000313" key="1">
    <source>
        <dbReference type="EMBL" id="MEI1252555.1"/>
    </source>
</evidence>
<evidence type="ECO:0000313" key="2">
    <source>
        <dbReference type="Proteomes" id="UP001531129"/>
    </source>
</evidence>
<dbReference type="Proteomes" id="UP001531129">
    <property type="component" value="Unassembled WGS sequence"/>
</dbReference>
<keyword evidence="2" id="KW-1185">Reference proteome</keyword>
<protein>
    <recommendedName>
        <fullName evidence="3">C_GCAxxG_C_C family protein</fullName>
    </recommendedName>
</protein>
<comment type="caution">
    <text evidence="1">The sequence shown here is derived from an EMBL/GenBank/DDBJ whole genome shotgun (WGS) entry which is preliminary data.</text>
</comment>
<evidence type="ECO:0008006" key="3">
    <source>
        <dbReference type="Google" id="ProtNLM"/>
    </source>
</evidence>
<sequence length="228" mass="25135">MPLIHHLLKIAIILGGISIVGPTPPVAAEDGLGDQLQPLVLRYCKLVPGNWRRTVAVLSLMPPERLQRVPLPFEDVGMTQQCAETVRDMMCSAEYVNELEGLLKEVYKIPDLDKKMLTCGAVGGVIGLALDGSVDGAMKRGGQAMGLCGIYYTIKSIGGCEKRKADLSRLVGQIQWPERIESPARFELQALQKIDQSGLEMEQKALIYAEIETRYKTLRNLPNTMGDR</sequence>
<gene>
    <name evidence="1" type="ORF">V8Q02_31835</name>
</gene>
<dbReference type="EMBL" id="JBAMYC010000026">
    <property type="protein sequence ID" value="MEI1252555.1"/>
    <property type="molecule type" value="Genomic_DNA"/>
</dbReference>
<dbReference type="RefSeq" id="WP_264399546.1">
    <property type="nucleotide sequence ID" value="NZ_JBAMYB010000024.1"/>
</dbReference>
<reference evidence="1 2" key="1">
    <citation type="submission" date="2024-01" db="EMBL/GenBank/DDBJ databases">
        <title>Draft genome sequences of three bacterial strains isolated from Acacia saligna represent a potential new species within the genus Rhizobium.</title>
        <authorList>
            <person name="Tambong J.T."/>
            <person name="Mnasri B."/>
        </authorList>
    </citation>
    <scope>NUCLEOTIDE SEQUENCE [LARGE SCALE GENOMIC DNA]</scope>
    <source>
        <strain evidence="1 2">1AS12I</strain>
    </source>
</reference>